<feature type="region of interest" description="Disordered" evidence="1">
    <location>
        <begin position="61"/>
        <end position="90"/>
    </location>
</feature>
<protein>
    <submittedName>
        <fullName evidence="3">Myc target 1b</fullName>
    </submittedName>
</protein>
<dbReference type="Pfam" id="PF15179">
    <property type="entry name" value="Myc_target_1"/>
    <property type="match status" value="1"/>
</dbReference>
<keyword evidence="2" id="KW-1133">Transmembrane helix</keyword>
<keyword evidence="2" id="KW-0812">Transmembrane</keyword>
<keyword evidence="2" id="KW-0472">Membrane</keyword>
<evidence type="ECO:0000256" key="2">
    <source>
        <dbReference type="SAM" id="Phobius"/>
    </source>
</evidence>
<feature type="region of interest" description="Disordered" evidence="1">
    <location>
        <begin position="116"/>
        <end position="156"/>
    </location>
</feature>
<name>A0A8B9LS53_ASTMX</name>
<evidence type="ECO:0000256" key="1">
    <source>
        <dbReference type="SAM" id="MobiDB-lite"/>
    </source>
</evidence>
<organism evidence="3 4">
    <name type="scientific">Astyanax mexicanus</name>
    <name type="common">Blind cave fish</name>
    <name type="synonym">Astyanax fasciatus mexicanus</name>
    <dbReference type="NCBI Taxonomy" id="7994"/>
    <lineage>
        <taxon>Eukaryota</taxon>
        <taxon>Metazoa</taxon>
        <taxon>Chordata</taxon>
        <taxon>Craniata</taxon>
        <taxon>Vertebrata</taxon>
        <taxon>Euteleostomi</taxon>
        <taxon>Actinopterygii</taxon>
        <taxon>Neopterygii</taxon>
        <taxon>Teleostei</taxon>
        <taxon>Ostariophysi</taxon>
        <taxon>Characiformes</taxon>
        <taxon>Characoidei</taxon>
        <taxon>Acestrorhamphidae</taxon>
        <taxon>Acestrorhamphinae</taxon>
        <taxon>Astyanax</taxon>
    </lineage>
</organism>
<feature type="compositionally biased region" description="Polar residues" evidence="1">
    <location>
        <begin position="81"/>
        <end position="90"/>
    </location>
</feature>
<dbReference type="AlphaFoldDB" id="A0A8B9LS53"/>
<feature type="compositionally biased region" description="Basic residues" evidence="1">
    <location>
        <begin position="69"/>
        <end position="79"/>
    </location>
</feature>
<accession>A0A8B9LS53</accession>
<dbReference type="PANTHER" id="PTHR14869">
    <property type="entry name" value="MYC TARGET PROTEIN 1"/>
    <property type="match status" value="1"/>
</dbReference>
<proteinExistence type="predicted"/>
<dbReference type="Proteomes" id="UP000694621">
    <property type="component" value="Unplaced"/>
</dbReference>
<evidence type="ECO:0000313" key="3">
    <source>
        <dbReference type="Ensembl" id="ENSAMXP00005055248.1"/>
    </source>
</evidence>
<evidence type="ECO:0000313" key="4">
    <source>
        <dbReference type="Proteomes" id="UP000694621"/>
    </source>
</evidence>
<feature type="compositionally biased region" description="Polar residues" evidence="1">
    <location>
        <begin position="141"/>
        <end position="156"/>
    </location>
</feature>
<dbReference type="GO" id="GO:0005654">
    <property type="term" value="C:nucleoplasm"/>
    <property type="evidence" value="ECO:0007669"/>
    <property type="project" value="TreeGrafter"/>
</dbReference>
<feature type="transmembrane region" description="Helical" evidence="2">
    <location>
        <begin position="26"/>
        <end position="50"/>
    </location>
</feature>
<dbReference type="PANTHER" id="PTHR14869:SF0">
    <property type="entry name" value="MYC TARGET PROTEIN 1"/>
    <property type="match status" value="1"/>
</dbReference>
<dbReference type="Ensembl" id="ENSAMXT00005059727.1">
    <property type="protein sequence ID" value="ENSAMXP00005055248.1"/>
    <property type="gene ID" value="ENSAMXG00005024649.1"/>
</dbReference>
<dbReference type="InterPro" id="IPR029180">
    <property type="entry name" value="Myc_target_1"/>
</dbReference>
<reference evidence="3" key="1">
    <citation type="submission" date="2025-08" db="UniProtKB">
        <authorList>
            <consortium name="Ensembl"/>
        </authorList>
    </citation>
    <scope>IDENTIFICATION</scope>
</reference>
<sequence length="199" mass="22319">MAANENDTDISWIHETIDIGKSLKELTLAFCLSMLVGLLIGILIFIFMTWMSRRRASARITTRPSRWSRTARSRNRRSQRGAYNSNSFNLNSESTGRAMLNLDRQTSVDPNELLGRSPSFLASTFRPPTKKGSNETEDESQTALLHNTSGTNSPVTDPFNMGQSESFWLGKGSLRGYLPTQTPPPAYDSVIHMFQETHT</sequence>